<dbReference type="PANTHER" id="PTHR21299">
    <property type="entry name" value="CYTIDYLATE KINASE/PANTOATE-BETA-ALANINE LIGASE"/>
    <property type="match status" value="1"/>
</dbReference>
<dbReference type="Pfam" id="PF02224">
    <property type="entry name" value="Cytidylate_kin"/>
    <property type="match status" value="1"/>
</dbReference>
<dbReference type="AlphaFoldDB" id="A0A257LVI0"/>
<evidence type="ECO:0000313" key="11">
    <source>
        <dbReference type="EMBL" id="OYV02761.1"/>
    </source>
</evidence>
<gene>
    <name evidence="8" type="primary">cmk</name>
    <name evidence="11" type="ORF">CGW93_03895</name>
</gene>
<evidence type="ECO:0000256" key="6">
    <source>
        <dbReference type="ARBA" id="ARBA00047615"/>
    </source>
</evidence>
<protein>
    <recommendedName>
        <fullName evidence="8">Cytidylate kinase</fullName>
        <shortName evidence="8">CK</shortName>
        <ecNumber evidence="8">2.7.4.25</ecNumber>
    </recommendedName>
    <alternativeName>
        <fullName evidence="8">Cytidine monophosphate kinase</fullName>
        <shortName evidence="8">CMP kinase</shortName>
    </alternativeName>
</protein>
<evidence type="ECO:0000256" key="3">
    <source>
        <dbReference type="ARBA" id="ARBA00022741"/>
    </source>
</evidence>
<feature type="domain" description="Cytidylate kinase" evidence="10">
    <location>
        <begin position="5"/>
        <end position="207"/>
    </location>
</feature>
<dbReference type="CDD" id="cd02020">
    <property type="entry name" value="CMPK"/>
    <property type="match status" value="1"/>
</dbReference>
<evidence type="ECO:0000256" key="7">
    <source>
        <dbReference type="ARBA" id="ARBA00048478"/>
    </source>
</evidence>
<evidence type="ECO:0000256" key="9">
    <source>
        <dbReference type="SAM" id="MobiDB-lite"/>
    </source>
</evidence>
<keyword evidence="4 8" id="KW-0418">Kinase</keyword>
<comment type="subcellular location">
    <subcellularLocation>
        <location evidence="8">Cytoplasm</location>
    </subcellularLocation>
</comment>
<dbReference type="InterPro" id="IPR027417">
    <property type="entry name" value="P-loop_NTPase"/>
</dbReference>
<dbReference type="GO" id="GO:0005829">
    <property type="term" value="C:cytosol"/>
    <property type="evidence" value="ECO:0007669"/>
    <property type="project" value="TreeGrafter"/>
</dbReference>
<feature type="binding site" evidence="8">
    <location>
        <begin position="9"/>
        <end position="17"/>
    </location>
    <ligand>
        <name>ATP</name>
        <dbReference type="ChEBI" id="CHEBI:30616"/>
    </ligand>
</feature>
<dbReference type="InterPro" id="IPR003136">
    <property type="entry name" value="Cytidylate_kin"/>
</dbReference>
<dbReference type="HAMAP" id="MF_00238">
    <property type="entry name" value="Cytidyl_kinase_type1"/>
    <property type="match status" value="1"/>
</dbReference>
<evidence type="ECO:0000256" key="8">
    <source>
        <dbReference type="HAMAP-Rule" id="MF_00238"/>
    </source>
</evidence>
<keyword evidence="5 8" id="KW-0067">ATP-binding</keyword>
<dbReference type="NCBIfam" id="TIGR00017">
    <property type="entry name" value="cmk"/>
    <property type="match status" value="1"/>
</dbReference>
<dbReference type="EMBL" id="NMUJ01000054">
    <property type="protein sequence ID" value="OYV02761.1"/>
    <property type="molecule type" value="Genomic_DNA"/>
</dbReference>
<evidence type="ECO:0000256" key="2">
    <source>
        <dbReference type="ARBA" id="ARBA00022679"/>
    </source>
</evidence>
<sequence length="211" mass="23614">MNFVVTIDGTAASGKSTTAIGVAERLGLFYIDSGAMYRGVALAVLRAGIDITDRHAIANLARKLKFDFKIEDGKVRVFMNGEDISNIIRGSEISELSSVIATYPEVRKVLVAMQRELTKRGNTICEGRDMGTVVFPDAAIKIYMDASLEERARRRLRDLHRKGEKVTLEEIITSLRQRDERDKTRKHSPLKPAPDAIHIDTTNLTIDAMRR</sequence>
<organism evidence="11 12">
    <name type="scientific">candidate division WOR-3 bacterium 4484_18</name>
    <dbReference type="NCBI Taxonomy" id="2020626"/>
    <lineage>
        <taxon>Bacteria</taxon>
        <taxon>Bacteria division WOR-3</taxon>
    </lineage>
</organism>
<dbReference type="Proteomes" id="UP000216312">
    <property type="component" value="Unassembled WGS sequence"/>
</dbReference>
<comment type="similarity">
    <text evidence="1 8">Belongs to the cytidylate kinase family. Type 1 subfamily.</text>
</comment>
<evidence type="ECO:0000259" key="10">
    <source>
        <dbReference type="Pfam" id="PF02224"/>
    </source>
</evidence>
<evidence type="ECO:0000313" key="12">
    <source>
        <dbReference type="Proteomes" id="UP000216312"/>
    </source>
</evidence>
<keyword evidence="2 8" id="KW-0808">Transferase</keyword>
<feature type="region of interest" description="Disordered" evidence="9">
    <location>
        <begin position="177"/>
        <end position="196"/>
    </location>
</feature>
<keyword evidence="8" id="KW-0963">Cytoplasm</keyword>
<dbReference type="GO" id="GO:0005524">
    <property type="term" value="F:ATP binding"/>
    <property type="evidence" value="ECO:0007669"/>
    <property type="project" value="UniProtKB-UniRule"/>
</dbReference>
<evidence type="ECO:0000256" key="1">
    <source>
        <dbReference type="ARBA" id="ARBA00009427"/>
    </source>
</evidence>
<dbReference type="SUPFAM" id="SSF52540">
    <property type="entry name" value="P-loop containing nucleoside triphosphate hydrolases"/>
    <property type="match status" value="1"/>
</dbReference>
<comment type="caution">
    <text evidence="11">The sequence shown here is derived from an EMBL/GenBank/DDBJ whole genome shotgun (WGS) entry which is preliminary data.</text>
</comment>
<dbReference type="GO" id="GO:0015949">
    <property type="term" value="P:nucleobase-containing small molecule interconversion"/>
    <property type="evidence" value="ECO:0007669"/>
    <property type="project" value="TreeGrafter"/>
</dbReference>
<comment type="catalytic activity">
    <reaction evidence="7 8">
        <text>CMP + ATP = CDP + ADP</text>
        <dbReference type="Rhea" id="RHEA:11600"/>
        <dbReference type="ChEBI" id="CHEBI:30616"/>
        <dbReference type="ChEBI" id="CHEBI:58069"/>
        <dbReference type="ChEBI" id="CHEBI:60377"/>
        <dbReference type="ChEBI" id="CHEBI:456216"/>
        <dbReference type="EC" id="2.7.4.25"/>
    </reaction>
</comment>
<evidence type="ECO:0000256" key="4">
    <source>
        <dbReference type="ARBA" id="ARBA00022777"/>
    </source>
</evidence>
<proteinExistence type="inferred from homology"/>
<dbReference type="GO" id="GO:0036431">
    <property type="term" value="F:dCMP kinase activity"/>
    <property type="evidence" value="ECO:0007669"/>
    <property type="project" value="InterPro"/>
</dbReference>
<evidence type="ECO:0000256" key="5">
    <source>
        <dbReference type="ARBA" id="ARBA00022840"/>
    </source>
</evidence>
<dbReference type="EC" id="2.7.4.25" evidence="8"/>
<dbReference type="Gene3D" id="3.40.50.300">
    <property type="entry name" value="P-loop containing nucleotide triphosphate hydrolases"/>
    <property type="match status" value="1"/>
</dbReference>
<reference evidence="12" key="1">
    <citation type="submission" date="2017-07" db="EMBL/GenBank/DDBJ databases">
        <title>Novel pathways for hydrocarbon cycling and metabolic interdependencies in hydrothermal sediment communities.</title>
        <authorList>
            <person name="Dombrowski N."/>
            <person name="Seitz K."/>
            <person name="Teske A."/>
            <person name="Baker B."/>
        </authorList>
    </citation>
    <scope>NUCLEOTIDE SEQUENCE [LARGE SCALE GENOMIC DNA]</scope>
</reference>
<dbReference type="GO" id="GO:0036430">
    <property type="term" value="F:CMP kinase activity"/>
    <property type="evidence" value="ECO:0007669"/>
    <property type="project" value="RHEA"/>
</dbReference>
<dbReference type="GO" id="GO:0006220">
    <property type="term" value="P:pyrimidine nucleotide metabolic process"/>
    <property type="evidence" value="ECO:0007669"/>
    <property type="project" value="UniProtKB-UniRule"/>
</dbReference>
<dbReference type="PANTHER" id="PTHR21299:SF2">
    <property type="entry name" value="CYTIDYLATE KINASE"/>
    <property type="match status" value="1"/>
</dbReference>
<comment type="catalytic activity">
    <reaction evidence="6 8">
        <text>dCMP + ATP = dCDP + ADP</text>
        <dbReference type="Rhea" id="RHEA:25094"/>
        <dbReference type="ChEBI" id="CHEBI:30616"/>
        <dbReference type="ChEBI" id="CHEBI:57566"/>
        <dbReference type="ChEBI" id="CHEBI:58593"/>
        <dbReference type="ChEBI" id="CHEBI:456216"/>
        <dbReference type="EC" id="2.7.4.25"/>
    </reaction>
</comment>
<keyword evidence="3 8" id="KW-0547">Nucleotide-binding</keyword>
<dbReference type="InterPro" id="IPR011994">
    <property type="entry name" value="Cytidylate_kinase_dom"/>
</dbReference>
<name>A0A257LVI0_UNCW3</name>
<accession>A0A257LVI0</accession>